<dbReference type="EMBL" id="BT138908">
    <property type="protein sequence ID" value="AFK38703.1"/>
    <property type="molecule type" value="mRNA"/>
</dbReference>
<organism evidence="1">
    <name type="scientific">Medicago truncatula</name>
    <name type="common">Barrel medic</name>
    <name type="synonym">Medicago tribuloides</name>
    <dbReference type="NCBI Taxonomy" id="3880"/>
    <lineage>
        <taxon>Eukaryota</taxon>
        <taxon>Viridiplantae</taxon>
        <taxon>Streptophyta</taxon>
        <taxon>Embryophyta</taxon>
        <taxon>Tracheophyta</taxon>
        <taxon>Spermatophyta</taxon>
        <taxon>Magnoliopsida</taxon>
        <taxon>eudicotyledons</taxon>
        <taxon>Gunneridae</taxon>
        <taxon>Pentapetalae</taxon>
        <taxon>rosids</taxon>
        <taxon>fabids</taxon>
        <taxon>Fabales</taxon>
        <taxon>Fabaceae</taxon>
        <taxon>Papilionoideae</taxon>
        <taxon>50 kb inversion clade</taxon>
        <taxon>NPAAA clade</taxon>
        <taxon>Hologalegina</taxon>
        <taxon>IRL clade</taxon>
        <taxon>Trifolieae</taxon>
        <taxon>Medicago</taxon>
    </lineage>
</organism>
<reference evidence="1" key="1">
    <citation type="submission" date="2012-05" db="EMBL/GenBank/DDBJ databases">
        <authorList>
            <person name="Krishnakumar V."/>
            <person name="Cheung F."/>
            <person name="Xiao Y."/>
            <person name="Chan A."/>
            <person name="Moskal W.A."/>
            <person name="Town C.D."/>
        </authorList>
    </citation>
    <scope>NUCLEOTIDE SEQUENCE</scope>
</reference>
<name>I3SEL1_MEDTR</name>
<dbReference type="AlphaFoldDB" id="I3SEL1"/>
<protein>
    <submittedName>
        <fullName evidence="1">Uncharacterized protein</fullName>
    </submittedName>
</protein>
<sequence>MTMEEAQKIIMTQGSSTKMLFLKQSLPTVSKGLHTRTKLAQKLHQKHTRIIHKANINTHRRSVTCQLGQLSILTPIHTANRARMICLTILLPLLTQNCCRLNLNLVQLVLQQ</sequence>
<accession>I3SEL1</accession>
<evidence type="ECO:0000313" key="1">
    <source>
        <dbReference type="EMBL" id="AFK38703.1"/>
    </source>
</evidence>
<proteinExistence type="evidence at transcript level"/>